<dbReference type="STRING" id="314344.AL013_03830"/>
<accession>Q0F3P7</accession>
<name>Q0F3P7_9PROT</name>
<organism evidence="1 2">
    <name type="scientific">Mariprofundus ferrooxydans PV-1</name>
    <dbReference type="NCBI Taxonomy" id="314345"/>
    <lineage>
        <taxon>Bacteria</taxon>
        <taxon>Pseudomonadati</taxon>
        <taxon>Pseudomonadota</taxon>
        <taxon>Candidatius Mariprofundia</taxon>
        <taxon>Mariprofundales</taxon>
        <taxon>Mariprofundaceae</taxon>
        <taxon>Mariprofundus</taxon>
    </lineage>
</organism>
<evidence type="ECO:0008006" key="3">
    <source>
        <dbReference type="Google" id="ProtNLM"/>
    </source>
</evidence>
<dbReference type="OrthoDB" id="1467821at2"/>
<evidence type="ECO:0000313" key="1">
    <source>
        <dbReference type="EMBL" id="EAU55894.1"/>
    </source>
</evidence>
<dbReference type="InParanoid" id="Q0F3P7"/>
<dbReference type="EMBL" id="AATS01000001">
    <property type="protein sequence ID" value="EAU55894.1"/>
    <property type="molecule type" value="Genomic_DNA"/>
</dbReference>
<proteinExistence type="predicted"/>
<sequence length="89" mass="10306">MSIKMRMLNWLHCPSMTMLVFAAILLGVMPVFPEPHLLQKVRMLFDGTLVKPVDIFDLFWHGWPILWIVLRLLTPGAETSCRIPNEHGH</sequence>
<evidence type="ECO:0000313" key="2">
    <source>
        <dbReference type="Proteomes" id="UP000005297"/>
    </source>
</evidence>
<dbReference type="Proteomes" id="UP000005297">
    <property type="component" value="Unassembled WGS sequence"/>
</dbReference>
<dbReference type="AlphaFoldDB" id="Q0F3P7"/>
<comment type="caution">
    <text evidence="1">The sequence shown here is derived from an EMBL/GenBank/DDBJ whole genome shotgun (WGS) entry which is preliminary data.</text>
</comment>
<gene>
    <name evidence="1" type="ORF">SPV1_03718</name>
</gene>
<protein>
    <recommendedName>
        <fullName evidence="3">RND transporter</fullName>
    </recommendedName>
</protein>
<reference evidence="1 2" key="1">
    <citation type="submission" date="2006-09" db="EMBL/GenBank/DDBJ databases">
        <authorList>
            <person name="Emerson D."/>
            <person name="Ferriera S."/>
            <person name="Johnson J."/>
            <person name="Kravitz S."/>
            <person name="Halpern A."/>
            <person name="Remington K."/>
            <person name="Beeson K."/>
            <person name="Tran B."/>
            <person name="Rogers Y.-H."/>
            <person name="Friedman R."/>
            <person name="Venter J.C."/>
        </authorList>
    </citation>
    <scope>NUCLEOTIDE SEQUENCE [LARGE SCALE GENOMIC DNA]</scope>
    <source>
        <strain evidence="1 2">PV-1</strain>
    </source>
</reference>
<keyword evidence="2" id="KW-1185">Reference proteome</keyword>
<dbReference type="HOGENOM" id="CLU_2451087_0_0_0"/>
<dbReference type="RefSeq" id="WP_009851040.1">
    <property type="nucleotide sequence ID" value="NZ_DS022295.1"/>
</dbReference>